<keyword evidence="2" id="KW-1185">Reference proteome</keyword>
<organism evidence="1 2">
    <name type="scientific">Anaerobranca californiensis DSM 14826</name>
    <dbReference type="NCBI Taxonomy" id="1120989"/>
    <lineage>
        <taxon>Bacteria</taxon>
        <taxon>Bacillati</taxon>
        <taxon>Bacillota</taxon>
        <taxon>Clostridia</taxon>
        <taxon>Eubacteriales</taxon>
        <taxon>Proteinivoracaceae</taxon>
        <taxon>Anaerobranca</taxon>
    </lineage>
</organism>
<gene>
    <name evidence="1" type="ORF">SAMN02745227_00905</name>
</gene>
<dbReference type="STRING" id="1120989.SAMN02745227_00905"/>
<accession>A0A1M6MUS4</accession>
<protein>
    <submittedName>
        <fullName evidence="1">Uncharacterized protein</fullName>
    </submittedName>
</protein>
<evidence type="ECO:0000313" key="1">
    <source>
        <dbReference type="EMBL" id="SHJ87258.1"/>
    </source>
</evidence>
<reference evidence="2" key="1">
    <citation type="submission" date="2016-11" db="EMBL/GenBank/DDBJ databases">
        <authorList>
            <person name="Varghese N."/>
            <person name="Submissions S."/>
        </authorList>
    </citation>
    <scope>NUCLEOTIDE SEQUENCE [LARGE SCALE GENOMIC DNA]</scope>
    <source>
        <strain evidence="2">DSM 14826</strain>
    </source>
</reference>
<dbReference type="AlphaFoldDB" id="A0A1M6MUS4"/>
<name>A0A1M6MUS4_9FIRM</name>
<dbReference type="Proteomes" id="UP000243547">
    <property type="component" value="Unassembled WGS sequence"/>
</dbReference>
<sequence length="43" mass="5189">MEYDDWDPGNNKVIRGKNIRRDLLWKTLKGQFGLISKIRMLRL</sequence>
<proteinExistence type="predicted"/>
<dbReference type="EMBL" id="FRAI01000008">
    <property type="protein sequence ID" value="SHJ87258.1"/>
    <property type="molecule type" value="Genomic_DNA"/>
</dbReference>
<evidence type="ECO:0000313" key="2">
    <source>
        <dbReference type="Proteomes" id="UP000243547"/>
    </source>
</evidence>